<dbReference type="InterPro" id="IPR001451">
    <property type="entry name" value="Hexapep"/>
</dbReference>
<dbReference type="InterPro" id="IPR050484">
    <property type="entry name" value="Transf_Hexapept/Carb_Anhydrase"/>
</dbReference>
<gene>
    <name evidence="2" type="ORF">METZ01_LOCUS262258</name>
</gene>
<feature type="region of interest" description="Disordered" evidence="1">
    <location>
        <begin position="168"/>
        <end position="192"/>
    </location>
</feature>
<accession>A0A382JB11</accession>
<dbReference type="AlphaFoldDB" id="A0A382JB11"/>
<evidence type="ECO:0000256" key="1">
    <source>
        <dbReference type="SAM" id="MobiDB-lite"/>
    </source>
</evidence>
<dbReference type="SUPFAM" id="SSF51161">
    <property type="entry name" value="Trimeric LpxA-like enzymes"/>
    <property type="match status" value="1"/>
</dbReference>
<evidence type="ECO:0008006" key="3">
    <source>
        <dbReference type="Google" id="ProtNLM"/>
    </source>
</evidence>
<organism evidence="2">
    <name type="scientific">marine metagenome</name>
    <dbReference type="NCBI Taxonomy" id="408172"/>
    <lineage>
        <taxon>unclassified sequences</taxon>
        <taxon>metagenomes</taxon>
        <taxon>ecological metagenomes</taxon>
    </lineage>
</organism>
<reference evidence="2" key="1">
    <citation type="submission" date="2018-05" db="EMBL/GenBank/DDBJ databases">
        <authorList>
            <person name="Lanie J.A."/>
            <person name="Ng W.-L."/>
            <person name="Kazmierczak K.M."/>
            <person name="Andrzejewski T.M."/>
            <person name="Davidsen T.M."/>
            <person name="Wayne K.J."/>
            <person name="Tettelin H."/>
            <person name="Glass J.I."/>
            <person name="Rusch D."/>
            <person name="Podicherti R."/>
            <person name="Tsui H.-C.T."/>
            <person name="Winkler M.E."/>
        </authorList>
    </citation>
    <scope>NUCLEOTIDE SEQUENCE</scope>
</reference>
<dbReference type="EMBL" id="UINC01073204">
    <property type="protein sequence ID" value="SVC09404.1"/>
    <property type="molecule type" value="Genomic_DNA"/>
</dbReference>
<evidence type="ECO:0000313" key="2">
    <source>
        <dbReference type="EMBL" id="SVC09404.1"/>
    </source>
</evidence>
<dbReference type="InterPro" id="IPR011004">
    <property type="entry name" value="Trimer_LpxA-like_sf"/>
</dbReference>
<protein>
    <recommendedName>
        <fullName evidence="3">Gamma carbonic anhydrase family protein</fullName>
    </recommendedName>
</protein>
<dbReference type="InterPro" id="IPR047324">
    <property type="entry name" value="LbH_gamma_CA-like"/>
</dbReference>
<dbReference type="CDD" id="cd04645">
    <property type="entry name" value="LbH_gamma_CA_like"/>
    <property type="match status" value="1"/>
</dbReference>
<dbReference type="PANTHER" id="PTHR13061">
    <property type="entry name" value="DYNACTIN SUBUNIT P25"/>
    <property type="match status" value="1"/>
</dbReference>
<name>A0A382JB11_9ZZZZ</name>
<feature type="compositionally biased region" description="Basic and acidic residues" evidence="1">
    <location>
        <begin position="172"/>
        <end position="192"/>
    </location>
</feature>
<dbReference type="Gene3D" id="2.160.10.10">
    <property type="entry name" value="Hexapeptide repeat proteins"/>
    <property type="match status" value="1"/>
</dbReference>
<proteinExistence type="predicted"/>
<dbReference type="Pfam" id="PF00132">
    <property type="entry name" value="Hexapep"/>
    <property type="match status" value="1"/>
</dbReference>
<sequence>MIRSLGDKRPRIHPTAFVSEGAYVVGDVEIGEGSSIWPGTIIRANNHKITIGKYVNIQDNCVVHADGECFYGDYVTLGHHVMCHATTVEDHVLVGNGATVNGHALVRHHSVVAAGSVVLERVEIPDHSFVTGAPAEVRRQVNERHLQMLDNLPMGYYRNGQLFKEAGLQDPDQEKFTDHDVESFGKSYESRA</sequence>
<dbReference type="PANTHER" id="PTHR13061:SF29">
    <property type="entry name" value="GAMMA CARBONIC ANHYDRASE-LIKE 1, MITOCHONDRIAL-RELATED"/>
    <property type="match status" value="1"/>
</dbReference>